<feature type="transmembrane region" description="Helical" evidence="7">
    <location>
        <begin position="48"/>
        <end position="69"/>
    </location>
</feature>
<sequence length="580" mass="63687">MNSLSGLDILIFVFYFILVAGYGYWVYNKKKKATISASHDYFLAEGSLTWWAIGASLIASNISAEQFIGMSGNGYFVGIAVAAYEWIAALALIIIAVWFMPVYLKNKIYTMPQFLKTRYNETVSLIMAIFWLFLYVFVNLTSILYLGAIAISGLIGPEYLHTVMIALAVFSLIITLGGMKVIGYTDVIQVAVLIIGGFATIYFALTIVSEKFGLGRDAMAGFKTLMDQAPDHFHMILDKPTAASSQEDVNKYLILPGIAMYFAGQWIVNLNYWGCNQYITQRALGADLDTARKGILFAGFLKLLMPIIVMLPGIAAYVLHKNGHLEGLRGMDDAYSAILGFLPSGLKGLAIAALTAAIVASLAGKLNSIGTIFTLDIYLKYFRKKPAADPHAPAMDAAPTPVYNEGEEKNMVWVGRMAALVSIVLAVVFEWKDLLGISGEGGFTFIQKYTGFISPGVFAMFILGMFWKRTTGAAAVAGLITGFVMAIFFNSFAVTVFGHETLMYTAFKNNDGVYEIPFLINMGWAFFITMAVMIGISLTGPKVNPKAFELDKSMFKLKPSVIAMIVFTLLILTALYVKFW</sequence>
<feature type="transmembrane region" description="Helical" evidence="7">
    <location>
        <begin position="411"/>
        <end position="429"/>
    </location>
</feature>
<name>A0A7G5XB44_9BACT</name>
<feature type="transmembrane region" description="Helical" evidence="7">
    <location>
        <begin position="253"/>
        <end position="274"/>
    </location>
</feature>
<protein>
    <submittedName>
        <fullName evidence="8">Sodium/solute symporter</fullName>
    </submittedName>
</protein>
<dbReference type="PROSITE" id="PS50283">
    <property type="entry name" value="NA_SOLUT_SYMP_3"/>
    <property type="match status" value="1"/>
</dbReference>
<keyword evidence="9" id="KW-1185">Reference proteome</keyword>
<comment type="similarity">
    <text evidence="2 6">Belongs to the sodium:solute symporter (SSF) (TC 2.A.21) family.</text>
</comment>
<dbReference type="PANTHER" id="PTHR11819">
    <property type="entry name" value="SOLUTE CARRIER FAMILY 5"/>
    <property type="match status" value="1"/>
</dbReference>
<feature type="transmembrane region" description="Helical" evidence="7">
    <location>
        <begin position="125"/>
        <end position="153"/>
    </location>
</feature>
<dbReference type="Gene3D" id="1.20.1730.10">
    <property type="entry name" value="Sodium/glucose cotransporter"/>
    <property type="match status" value="1"/>
</dbReference>
<evidence type="ECO:0000256" key="3">
    <source>
        <dbReference type="ARBA" id="ARBA00022692"/>
    </source>
</evidence>
<dbReference type="InterPro" id="IPR038377">
    <property type="entry name" value="Na/Glc_symporter_sf"/>
</dbReference>
<feature type="transmembrane region" description="Helical" evidence="7">
    <location>
        <begin position="295"/>
        <end position="319"/>
    </location>
</feature>
<evidence type="ECO:0000256" key="5">
    <source>
        <dbReference type="ARBA" id="ARBA00023136"/>
    </source>
</evidence>
<evidence type="ECO:0000313" key="8">
    <source>
        <dbReference type="EMBL" id="QNA42697.1"/>
    </source>
</evidence>
<dbReference type="InterPro" id="IPR001734">
    <property type="entry name" value="Na/solute_symporter"/>
</dbReference>
<evidence type="ECO:0000313" key="9">
    <source>
        <dbReference type="Proteomes" id="UP000515344"/>
    </source>
</evidence>
<keyword evidence="4 7" id="KW-1133">Transmembrane helix</keyword>
<reference evidence="9" key="1">
    <citation type="submission" date="2020-08" db="EMBL/GenBank/DDBJ databases">
        <title>Lacibacter sp. S13-6-6 genome sequencing.</title>
        <authorList>
            <person name="Jin L."/>
        </authorList>
    </citation>
    <scope>NUCLEOTIDE SEQUENCE [LARGE SCALE GENOMIC DNA]</scope>
    <source>
        <strain evidence="9">S13-6-6</strain>
    </source>
</reference>
<dbReference type="EMBL" id="CP060007">
    <property type="protein sequence ID" value="QNA42697.1"/>
    <property type="molecule type" value="Genomic_DNA"/>
</dbReference>
<keyword evidence="3 7" id="KW-0812">Transmembrane</keyword>
<evidence type="ECO:0000256" key="1">
    <source>
        <dbReference type="ARBA" id="ARBA00004141"/>
    </source>
</evidence>
<dbReference type="RefSeq" id="WP_182800963.1">
    <property type="nucleotide sequence ID" value="NZ_CP060007.1"/>
</dbReference>
<gene>
    <name evidence="8" type="ORF">H4075_11340</name>
</gene>
<dbReference type="KEGG" id="lacs:H4075_11340"/>
<proteinExistence type="inferred from homology"/>
<accession>A0A7G5XB44</accession>
<dbReference type="GO" id="GO:0005886">
    <property type="term" value="C:plasma membrane"/>
    <property type="evidence" value="ECO:0007669"/>
    <property type="project" value="TreeGrafter"/>
</dbReference>
<feature type="transmembrane region" description="Helical" evidence="7">
    <location>
        <begin position="449"/>
        <end position="467"/>
    </location>
</feature>
<feature type="transmembrane region" description="Helical" evidence="7">
    <location>
        <begin position="190"/>
        <end position="209"/>
    </location>
</feature>
<evidence type="ECO:0000256" key="6">
    <source>
        <dbReference type="RuleBase" id="RU362091"/>
    </source>
</evidence>
<dbReference type="Pfam" id="PF00474">
    <property type="entry name" value="SSF"/>
    <property type="match status" value="2"/>
</dbReference>
<dbReference type="NCBIfam" id="TIGR00813">
    <property type="entry name" value="sss"/>
    <property type="match status" value="1"/>
</dbReference>
<dbReference type="PANTHER" id="PTHR11819:SF195">
    <property type="entry name" value="SODIUM_GLUCOSE COTRANSPORTER 4"/>
    <property type="match status" value="1"/>
</dbReference>
<feature type="transmembrane region" description="Helical" evidence="7">
    <location>
        <begin position="6"/>
        <end position="27"/>
    </location>
</feature>
<evidence type="ECO:0000256" key="2">
    <source>
        <dbReference type="ARBA" id="ARBA00006434"/>
    </source>
</evidence>
<keyword evidence="5 7" id="KW-0472">Membrane</keyword>
<dbReference type="AlphaFoldDB" id="A0A7G5XB44"/>
<evidence type="ECO:0000256" key="4">
    <source>
        <dbReference type="ARBA" id="ARBA00022989"/>
    </source>
</evidence>
<evidence type="ECO:0000256" key="7">
    <source>
        <dbReference type="SAM" id="Phobius"/>
    </source>
</evidence>
<dbReference type="GO" id="GO:0005412">
    <property type="term" value="F:D-glucose:sodium symporter activity"/>
    <property type="evidence" value="ECO:0007669"/>
    <property type="project" value="TreeGrafter"/>
</dbReference>
<feature type="transmembrane region" description="Helical" evidence="7">
    <location>
        <begin position="561"/>
        <end position="579"/>
    </location>
</feature>
<dbReference type="Proteomes" id="UP000515344">
    <property type="component" value="Chromosome"/>
</dbReference>
<organism evidence="8 9">
    <name type="scientific">Lacibacter sediminis</name>
    <dbReference type="NCBI Taxonomy" id="2760713"/>
    <lineage>
        <taxon>Bacteria</taxon>
        <taxon>Pseudomonadati</taxon>
        <taxon>Bacteroidota</taxon>
        <taxon>Chitinophagia</taxon>
        <taxon>Chitinophagales</taxon>
        <taxon>Chitinophagaceae</taxon>
        <taxon>Lacibacter</taxon>
    </lineage>
</organism>
<feature type="transmembrane region" description="Helical" evidence="7">
    <location>
        <begin position="75"/>
        <end position="104"/>
    </location>
</feature>
<feature type="transmembrane region" description="Helical" evidence="7">
    <location>
        <begin position="474"/>
        <end position="498"/>
    </location>
</feature>
<feature type="transmembrane region" description="Helical" evidence="7">
    <location>
        <begin position="518"/>
        <end position="540"/>
    </location>
</feature>
<feature type="transmembrane region" description="Helical" evidence="7">
    <location>
        <begin position="159"/>
        <end position="178"/>
    </location>
</feature>
<comment type="subcellular location">
    <subcellularLocation>
        <location evidence="1">Membrane</location>
        <topology evidence="1">Multi-pass membrane protein</topology>
    </subcellularLocation>
</comment>